<organism evidence="2">
    <name type="scientific">Rhizophora mucronata</name>
    <name type="common">Asiatic mangrove</name>
    <dbReference type="NCBI Taxonomy" id="61149"/>
    <lineage>
        <taxon>Eukaryota</taxon>
        <taxon>Viridiplantae</taxon>
        <taxon>Streptophyta</taxon>
        <taxon>Embryophyta</taxon>
        <taxon>Tracheophyta</taxon>
        <taxon>Spermatophyta</taxon>
        <taxon>Magnoliopsida</taxon>
        <taxon>eudicotyledons</taxon>
        <taxon>Gunneridae</taxon>
        <taxon>Pentapetalae</taxon>
        <taxon>rosids</taxon>
        <taxon>fabids</taxon>
        <taxon>Malpighiales</taxon>
        <taxon>Rhizophoraceae</taxon>
        <taxon>Rhizophora</taxon>
    </lineage>
</organism>
<accession>A0A2P2Q7P5</accession>
<evidence type="ECO:0000256" key="1">
    <source>
        <dbReference type="SAM" id="MobiDB-lite"/>
    </source>
</evidence>
<feature type="region of interest" description="Disordered" evidence="1">
    <location>
        <begin position="1"/>
        <end position="34"/>
    </location>
</feature>
<protein>
    <submittedName>
        <fullName evidence="2">Uncharacterized protein</fullName>
    </submittedName>
</protein>
<proteinExistence type="predicted"/>
<sequence length="34" mass="3974">MLQRQSNNCLKNFTDQMEETSPTPPPRKIKTILI</sequence>
<name>A0A2P2Q7P5_RHIMU</name>
<reference evidence="2" key="1">
    <citation type="submission" date="2018-02" db="EMBL/GenBank/DDBJ databases">
        <title>Rhizophora mucronata_Transcriptome.</title>
        <authorList>
            <person name="Meera S.P."/>
            <person name="Sreeshan A."/>
            <person name="Augustine A."/>
        </authorList>
    </citation>
    <scope>NUCLEOTIDE SEQUENCE</scope>
    <source>
        <tissue evidence="2">Leaf</tissue>
    </source>
</reference>
<dbReference type="AlphaFoldDB" id="A0A2P2Q7P5"/>
<dbReference type="EMBL" id="GGEC01082490">
    <property type="protein sequence ID" value="MBX62974.1"/>
    <property type="molecule type" value="Transcribed_RNA"/>
</dbReference>
<feature type="compositionally biased region" description="Polar residues" evidence="1">
    <location>
        <begin position="1"/>
        <end position="21"/>
    </location>
</feature>
<evidence type="ECO:0000313" key="2">
    <source>
        <dbReference type="EMBL" id="MBX62974.1"/>
    </source>
</evidence>